<gene>
    <name evidence="2" type="ORF">D9757_014213</name>
</gene>
<dbReference type="Proteomes" id="UP000518752">
    <property type="component" value="Unassembled WGS sequence"/>
</dbReference>
<feature type="region of interest" description="Disordered" evidence="1">
    <location>
        <begin position="1"/>
        <end position="40"/>
    </location>
</feature>
<dbReference type="EMBL" id="JAACJN010000372">
    <property type="protein sequence ID" value="KAF5345655.1"/>
    <property type="molecule type" value="Genomic_DNA"/>
</dbReference>
<reference evidence="2 3" key="1">
    <citation type="journal article" date="2020" name="ISME J.">
        <title>Uncovering the hidden diversity of litter-decomposition mechanisms in mushroom-forming fungi.</title>
        <authorList>
            <person name="Floudas D."/>
            <person name="Bentzer J."/>
            <person name="Ahren D."/>
            <person name="Johansson T."/>
            <person name="Persson P."/>
            <person name="Tunlid A."/>
        </authorList>
    </citation>
    <scope>NUCLEOTIDE SEQUENCE [LARGE SCALE GENOMIC DNA]</scope>
    <source>
        <strain evidence="2 3">CBS 406.79</strain>
    </source>
</reference>
<proteinExistence type="predicted"/>
<feature type="compositionally biased region" description="Polar residues" evidence="1">
    <location>
        <begin position="17"/>
        <end position="38"/>
    </location>
</feature>
<evidence type="ECO:0000256" key="1">
    <source>
        <dbReference type="SAM" id="MobiDB-lite"/>
    </source>
</evidence>
<accession>A0A8H5FQA3</accession>
<dbReference type="AlphaFoldDB" id="A0A8H5FQA3"/>
<comment type="caution">
    <text evidence="2">The sequence shown here is derived from an EMBL/GenBank/DDBJ whole genome shotgun (WGS) entry which is preliminary data.</text>
</comment>
<name>A0A8H5FQA3_9AGAR</name>
<evidence type="ECO:0000313" key="2">
    <source>
        <dbReference type="EMBL" id="KAF5345655.1"/>
    </source>
</evidence>
<keyword evidence="3" id="KW-1185">Reference proteome</keyword>
<evidence type="ECO:0000313" key="3">
    <source>
        <dbReference type="Proteomes" id="UP000518752"/>
    </source>
</evidence>
<sequence length="97" mass="10406">MVVSSAKPGDTEATNEHFPQSRFTAAQSQDSLRSSTAHFQAPPSSPAFAGFVSSGTPTTDLKLLGFGVIILEFHPTWRSIKTPTPFGRCRSSFNFGA</sequence>
<organism evidence="2 3">
    <name type="scientific">Collybiopsis confluens</name>
    <dbReference type="NCBI Taxonomy" id="2823264"/>
    <lineage>
        <taxon>Eukaryota</taxon>
        <taxon>Fungi</taxon>
        <taxon>Dikarya</taxon>
        <taxon>Basidiomycota</taxon>
        <taxon>Agaricomycotina</taxon>
        <taxon>Agaricomycetes</taxon>
        <taxon>Agaricomycetidae</taxon>
        <taxon>Agaricales</taxon>
        <taxon>Marasmiineae</taxon>
        <taxon>Omphalotaceae</taxon>
        <taxon>Collybiopsis</taxon>
    </lineage>
</organism>
<protein>
    <submittedName>
        <fullName evidence="2">Uncharacterized protein</fullName>
    </submittedName>
</protein>